<reference evidence="1" key="2">
    <citation type="submission" date="2018-05" db="EMBL/GenBank/DDBJ databases">
        <title>OpunRS2 (Oryza punctata Reference Sequence Version 2).</title>
        <authorList>
            <person name="Zhang J."/>
            <person name="Kudrna D."/>
            <person name="Lee S."/>
            <person name="Talag J."/>
            <person name="Welchert J."/>
            <person name="Wing R.A."/>
        </authorList>
    </citation>
    <scope>NUCLEOTIDE SEQUENCE [LARGE SCALE GENOMIC DNA]</scope>
</reference>
<keyword evidence="2" id="KW-1185">Reference proteome</keyword>
<accession>A0A0E0KP37</accession>
<evidence type="ECO:0000313" key="1">
    <source>
        <dbReference type="EnsemblPlants" id="OPUNC04G06490.1"/>
    </source>
</evidence>
<name>A0A0E0KP37_ORYPU</name>
<dbReference type="Proteomes" id="UP000026962">
    <property type="component" value="Chromosome 4"/>
</dbReference>
<dbReference type="Gramene" id="OPUNC04G06490.1">
    <property type="protein sequence ID" value="OPUNC04G06490.1"/>
    <property type="gene ID" value="OPUNC04G06490"/>
</dbReference>
<evidence type="ECO:0000313" key="2">
    <source>
        <dbReference type="Proteomes" id="UP000026962"/>
    </source>
</evidence>
<dbReference type="AlphaFoldDB" id="A0A0E0KP37"/>
<proteinExistence type="predicted"/>
<dbReference type="EnsemblPlants" id="OPUNC04G06490.1">
    <property type="protein sequence ID" value="OPUNC04G06490.1"/>
    <property type="gene ID" value="OPUNC04G06490"/>
</dbReference>
<protein>
    <submittedName>
        <fullName evidence="1">Uncharacterized protein</fullName>
    </submittedName>
</protein>
<reference evidence="1" key="1">
    <citation type="submission" date="2015-04" db="UniProtKB">
        <authorList>
            <consortium name="EnsemblPlants"/>
        </authorList>
    </citation>
    <scope>IDENTIFICATION</scope>
</reference>
<dbReference type="HOGENOM" id="CLU_3417660_0_0_1"/>
<sequence>MISSVEIAARLRPGEASSHLDINPEA</sequence>
<organism evidence="1">
    <name type="scientific">Oryza punctata</name>
    <name type="common">Red rice</name>
    <dbReference type="NCBI Taxonomy" id="4537"/>
    <lineage>
        <taxon>Eukaryota</taxon>
        <taxon>Viridiplantae</taxon>
        <taxon>Streptophyta</taxon>
        <taxon>Embryophyta</taxon>
        <taxon>Tracheophyta</taxon>
        <taxon>Spermatophyta</taxon>
        <taxon>Magnoliopsida</taxon>
        <taxon>Liliopsida</taxon>
        <taxon>Poales</taxon>
        <taxon>Poaceae</taxon>
        <taxon>BOP clade</taxon>
        <taxon>Oryzoideae</taxon>
        <taxon>Oryzeae</taxon>
        <taxon>Oryzinae</taxon>
        <taxon>Oryza</taxon>
    </lineage>
</organism>